<comment type="caution">
    <text evidence="2">Lacks conserved residue(s) required for the propagation of feature annotation.</text>
</comment>
<dbReference type="InterPro" id="IPR027231">
    <property type="entry name" value="Semaphorin"/>
</dbReference>
<feature type="domain" description="Sema" evidence="3">
    <location>
        <begin position="229"/>
        <end position="697"/>
    </location>
</feature>
<dbReference type="PANTHER" id="PTHR11036">
    <property type="entry name" value="SEMAPHORIN"/>
    <property type="match status" value="1"/>
</dbReference>
<proteinExistence type="inferred from homology"/>
<organism evidence="4 5">
    <name type="scientific">Acanthocheilonema viteae</name>
    <name type="common">Filarial nematode worm</name>
    <name type="synonym">Dipetalonema viteae</name>
    <dbReference type="NCBI Taxonomy" id="6277"/>
    <lineage>
        <taxon>Eukaryota</taxon>
        <taxon>Metazoa</taxon>
        <taxon>Ecdysozoa</taxon>
        <taxon>Nematoda</taxon>
        <taxon>Chromadorea</taxon>
        <taxon>Rhabditida</taxon>
        <taxon>Spirurina</taxon>
        <taxon>Spiruromorpha</taxon>
        <taxon>Filarioidea</taxon>
        <taxon>Onchocercidae</taxon>
        <taxon>Acanthocheilonema</taxon>
    </lineage>
</organism>
<dbReference type="InterPro" id="IPR036352">
    <property type="entry name" value="Semap_dom_sf"/>
</dbReference>
<dbReference type="InterPro" id="IPR013783">
    <property type="entry name" value="Ig-like_fold"/>
</dbReference>
<dbReference type="GO" id="GO:0030215">
    <property type="term" value="F:semaphorin receptor binding"/>
    <property type="evidence" value="ECO:0007669"/>
    <property type="project" value="InterPro"/>
</dbReference>
<dbReference type="Pfam" id="PF01403">
    <property type="entry name" value="Sema"/>
    <property type="match status" value="1"/>
</dbReference>
<dbReference type="SMART" id="SM00630">
    <property type="entry name" value="Sema"/>
    <property type="match status" value="1"/>
</dbReference>
<evidence type="ECO:0000259" key="3">
    <source>
        <dbReference type="PROSITE" id="PS51004"/>
    </source>
</evidence>
<dbReference type="GO" id="GO:0007411">
    <property type="term" value="P:axon guidance"/>
    <property type="evidence" value="ECO:0007669"/>
    <property type="project" value="TreeGrafter"/>
</dbReference>
<dbReference type="GO" id="GO:0045499">
    <property type="term" value="F:chemorepellent activity"/>
    <property type="evidence" value="ECO:0007669"/>
    <property type="project" value="TreeGrafter"/>
</dbReference>
<dbReference type="GO" id="GO:0030335">
    <property type="term" value="P:positive regulation of cell migration"/>
    <property type="evidence" value="ECO:0007669"/>
    <property type="project" value="TreeGrafter"/>
</dbReference>
<dbReference type="GO" id="GO:0071526">
    <property type="term" value="P:semaphorin-plexin signaling pathway"/>
    <property type="evidence" value="ECO:0007669"/>
    <property type="project" value="TreeGrafter"/>
</dbReference>
<dbReference type="PROSITE" id="PS51004">
    <property type="entry name" value="SEMA"/>
    <property type="match status" value="1"/>
</dbReference>
<reference evidence="4 5" key="1">
    <citation type="submission" date="2018-08" db="EMBL/GenBank/DDBJ databases">
        <authorList>
            <person name="Laetsch R D."/>
            <person name="Stevens L."/>
            <person name="Kumar S."/>
            <person name="Blaxter L. M."/>
        </authorList>
    </citation>
    <scope>NUCLEOTIDE SEQUENCE [LARGE SCALE GENOMIC DNA]</scope>
</reference>
<dbReference type="Gene3D" id="2.60.40.10">
    <property type="entry name" value="Immunoglobulins"/>
    <property type="match status" value="1"/>
</dbReference>
<evidence type="ECO:0000256" key="2">
    <source>
        <dbReference type="PROSITE-ProRule" id="PRU00352"/>
    </source>
</evidence>
<dbReference type="STRING" id="6277.A0A498S6J4"/>
<keyword evidence="5" id="KW-1185">Reference proteome</keyword>
<sequence length="902" mass="101213">MDISHQFFPLPSVVIPDIMIRRPSVIEYNFESERKAIADYEKNKADLAIKVKEVKTKNVISGIQSNIMVERIPDVACKLHTRKVHSDVILEPSRFVATTSQQQNMKPVKPALNAFEEFELKPNLFDLLELSTIDDKAALEQILANAPPPLSPSVVGSNTQSSSGLLSSSSVPNMSMKVSETDDTQRLYNLPTTLKSYNSSFGIGVPSDGGSYRLVTMMSFEVLFIDIFLLAVQFLETSALPTIFPESVFTIGQLAYRRLLLDPQSASLYVGANGHLFRLWAYNINATVSADGLYAHAELPVSRSDAEECRRAGHAECINAVRLMFLKEGHQTLLVCSSNAMKPQLRELDALSLQERSSPENVIGVCSAHMDLNTTAVLVEWGNPDDIPAIYSGIRTGLILDNNLIYRPPLVKNNKEVYSSMRTIYTDSKWLYEPDFVASFNIDKYVYFFFREVAIERENCERIVFSRVARICKKDIGGKNVLRQVWTTFVKARLNCSTSSKFPIYFNELQSLQIVDGRSDSLFYATFTTPEISFGGSAVCVFSLNNINQLFDHGYFLEQTSSDSGWVATPSKNVPEYRPGTCTTNSASVPDSSLHFARSHLLMADAVSADLPLLILRDELLTYIAVDTMADVNVIFVYSHSSQRLHKVAHWFEEAEGHSKLLATYALKNTGPIFAMTLLSGEFVYLSSEDNVAQYFVAQCSLYTRCTQCAVDPYCSWNTARGLCYKREQAHLSVDGWVSSSSKNIDKCLEHVKRITIEAHVGDTLHLTCMAQSTWIFNTKPVSPSPKRQLTTEGGLVVFNASVSGTDSGTYECIIDKKTAMIYKIMVDDAECAQPTSVAQFKSKYREWCQKFAKYKYSAERWQLWQRTVPSKDSPILIILRLNNHNWIDQYTSKVRSDAMAL</sequence>
<evidence type="ECO:0000256" key="1">
    <source>
        <dbReference type="ARBA" id="ARBA00009492"/>
    </source>
</evidence>
<dbReference type="GO" id="GO:0005886">
    <property type="term" value="C:plasma membrane"/>
    <property type="evidence" value="ECO:0007669"/>
    <property type="project" value="TreeGrafter"/>
</dbReference>
<dbReference type="EMBL" id="UPTC01000024">
    <property type="protein sequence ID" value="VBB25575.1"/>
    <property type="molecule type" value="Genomic_DNA"/>
</dbReference>
<protein>
    <recommendedName>
        <fullName evidence="3">Sema domain-containing protein</fullName>
    </recommendedName>
</protein>
<evidence type="ECO:0000313" key="4">
    <source>
        <dbReference type="EMBL" id="VBB25575.1"/>
    </source>
</evidence>
<dbReference type="InterPro" id="IPR001627">
    <property type="entry name" value="Semap_dom"/>
</dbReference>
<dbReference type="SUPFAM" id="SSF101912">
    <property type="entry name" value="Sema domain"/>
    <property type="match status" value="1"/>
</dbReference>
<name>A0A498S6J4_ACAVI</name>
<dbReference type="InterPro" id="IPR036179">
    <property type="entry name" value="Ig-like_dom_sf"/>
</dbReference>
<dbReference type="OrthoDB" id="9988752at2759"/>
<gene>
    <name evidence="4" type="ORF">NAV_LOCUS405</name>
</gene>
<dbReference type="Proteomes" id="UP000276991">
    <property type="component" value="Unassembled WGS sequence"/>
</dbReference>
<dbReference type="InterPro" id="IPR015943">
    <property type="entry name" value="WD40/YVTN_repeat-like_dom_sf"/>
</dbReference>
<comment type="similarity">
    <text evidence="1">Belongs to the semaphorin family.</text>
</comment>
<dbReference type="CDD" id="cd11238">
    <property type="entry name" value="Sema_2A"/>
    <property type="match status" value="1"/>
</dbReference>
<evidence type="ECO:0000313" key="5">
    <source>
        <dbReference type="Proteomes" id="UP000276991"/>
    </source>
</evidence>
<dbReference type="Gene3D" id="2.130.10.10">
    <property type="entry name" value="YVTN repeat-like/Quinoprotein amine dehydrogenase"/>
    <property type="match status" value="1"/>
</dbReference>
<dbReference type="PANTHER" id="PTHR11036:SF139">
    <property type="entry name" value="SEMAPHORIN-2A"/>
    <property type="match status" value="1"/>
</dbReference>
<accession>A0A498S6J4</accession>
<dbReference type="AlphaFoldDB" id="A0A498S6J4"/>
<dbReference type="SUPFAM" id="SSF48726">
    <property type="entry name" value="Immunoglobulin"/>
    <property type="match status" value="1"/>
</dbReference>
<dbReference type="SUPFAM" id="SSF103575">
    <property type="entry name" value="Plexin repeat"/>
    <property type="match status" value="1"/>
</dbReference>